<dbReference type="InterPro" id="IPR025836">
    <property type="entry name" value="Zn_knuckle_CX2CX4HX4C"/>
</dbReference>
<proteinExistence type="predicted"/>
<organism evidence="3">
    <name type="scientific">Sesamum latifolium</name>
    <dbReference type="NCBI Taxonomy" id="2727402"/>
    <lineage>
        <taxon>Eukaryota</taxon>
        <taxon>Viridiplantae</taxon>
        <taxon>Streptophyta</taxon>
        <taxon>Embryophyta</taxon>
        <taxon>Tracheophyta</taxon>
        <taxon>Spermatophyta</taxon>
        <taxon>Magnoliopsida</taxon>
        <taxon>eudicotyledons</taxon>
        <taxon>Gunneridae</taxon>
        <taxon>Pentapetalae</taxon>
        <taxon>asterids</taxon>
        <taxon>lamiids</taxon>
        <taxon>Lamiales</taxon>
        <taxon>Pedaliaceae</taxon>
        <taxon>Sesamum</taxon>
    </lineage>
</organism>
<dbReference type="InterPro" id="IPR025558">
    <property type="entry name" value="DUF4283"/>
</dbReference>
<gene>
    <name evidence="3" type="ORF">Slati_1106900</name>
</gene>
<reference evidence="3" key="2">
    <citation type="journal article" date="2024" name="Plant">
        <title>Genomic evolution and insights into agronomic trait innovations of Sesamum species.</title>
        <authorList>
            <person name="Miao H."/>
            <person name="Wang L."/>
            <person name="Qu L."/>
            <person name="Liu H."/>
            <person name="Sun Y."/>
            <person name="Le M."/>
            <person name="Wang Q."/>
            <person name="Wei S."/>
            <person name="Zheng Y."/>
            <person name="Lin W."/>
            <person name="Duan Y."/>
            <person name="Cao H."/>
            <person name="Xiong S."/>
            <person name="Wang X."/>
            <person name="Wei L."/>
            <person name="Li C."/>
            <person name="Ma Q."/>
            <person name="Ju M."/>
            <person name="Zhao R."/>
            <person name="Li G."/>
            <person name="Mu C."/>
            <person name="Tian Q."/>
            <person name="Mei H."/>
            <person name="Zhang T."/>
            <person name="Gao T."/>
            <person name="Zhang H."/>
        </authorList>
    </citation>
    <scope>NUCLEOTIDE SEQUENCE</scope>
    <source>
        <strain evidence="3">KEN1</strain>
    </source>
</reference>
<dbReference type="InterPro" id="IPR040256">
    <property type="entry name" value="At4g02000-like"/>
</dbReference>
<sequence length="465" mass="51523">MGSLESVTSKLKQALQLGDKDVEEAVIPDGLWRAGSSNDHLCLVGRLLSKKAFNFEGMSASIRSMIMPVKGMEIKQVNIDRFLFRFNHVIDRNRALEGCPWSFEKNILVLSGIGENENPLHVDLSWCDFHIHVHDLPLSRMNLGIATYIGNKIGKLRDIDMDATGTAWGATLRIRATINVNLPLPRALNLKTTMGEEHLVTFTYERLPNFCYLCGCLGHITKYYLKHYEEGFQDPGSNTLYGPWLRAPLPNWVRSGVSATISSPRQLSSNTTHKGAIRKGPKIFGNFSHRVQDGSPKQHQVNSTASERVAESECQGRGVAIGEQPDMCMDTDSAIESGRTNLVGGVAKQITLIDQSLIFAADIGQQPCNSDNMETVQIHLSLMEAELVNVPLSFAAGARGRRGSARRGQRVSFKNRTTSRKREQGINIIEHVLGASHTLKKRAKLVDEESNSILAETAEQYCRAL</sequence>
<evidence type="ECO:0008006" key="4">
    <source>
        <dbReference type="Google" id="ProtNLM"/>
    </source>
</evidence>
<dbReference type="Pfam" id="PF14111">
    <property type="entry name" value="DUF4283"/>
    <property type="match status" value="1"/>
</dbReference>
<comment type="caution">
    <text evidence="3">The sequence shown here is derived from an EMBL/GenBank/DDBJ whole genome shotgun (WGS) entry which is preliminary data.</text>
</comment>
<feature type="domain" description="Zinc knuckle CX2CX4HX4C" evidence="2">
    <location>
        <begin position="183"/>
        <end position="224"/>
    </location>
</feature>
<name>A0AAW2XBC8_9LAMI</name>
<evidence type="ECO:0000259" key="1">
    <source>
        <dbReference type="Pfam" id="PF14111"/>
    </source>
</evidence>
<evidence type="ECO:0000259" key="2">
    <source>
        <dbReference type="Pfam" id="PF14392"/>
    </source>
</evidence>
<dbReference type="PANTHER" id="PTHR31286">
    <property type="entry name" value="GLYCINE-RICH CELL WALL STRUCTURAL PROTEIN 1.8-LIKE"/>
    <property type="match status" value="1"/>
</dbReference>
<evidence type="ECO:0000313" key="3">
    <source>
        <dbReference type="EMBL" id="KAL0451288.1"/>
    </source>
</evidence>
<dbReference type="EMBL" id="JACGWN010000004">
    <property type="protein sequence ID" value="KAL0451288.1"/>
    <property type="molecule type" value="Genomic_DNA"/>
</dbReference>
<accession>A0AAW2XBC8</accession>
<dbReference type="PANTHER" id="PTHR31286:SF153">
    <property type="entry name" value="DUF4283 DOMAIN PROTEIN"/>
    <property type="match status" value="1"/>
</dbReference>
<protein>
    <recommendedName>
        <fullName evidence="4">Zinc knuckle CX2CX4HX4C domain-containing protein</fullName>
    </recommendedName>
</protein>
<reference evidence="3" key="1">
    <citation type="submission" date="2020-06" db="EMBL/GenBank/DDBJ databases">
        <authorList>
            <person name="Li T."/>
            <person name="Hu X."/>
            <person name="Zhang T."/>
            <person name="Song X."/>
            <person name="Zhang H."/>
            <person name="Dai N."/>
            <person name="Sheng W."/>
            <person name="Hou X."/>
            <person name="Wei L."/>
        </authorList>
    </citation>
    <scope>NUCLEOTIDE SEQUENCE</scope>
    <source>
        <strain evidence="3">KEN1</strain>
        <tissue evidence="3">Leaf</tissue>
    </source>
</reference>
<feature type="domain" description="DUF4283" evidence="1">
    <location>
        <begin position="41"/>
        <end position="110"/>
    </location>
</feature>
<dbReference type="Pfam" id="PF14392">
    <property type="entry name" value="zf-CCHC_4"/>
    <property type="match status" value="1"/>
</dbReference>
<dbReference type="AlphaFoldDB" id="A0AAW2XBC8"/>